<organism evidence="1 2">
    <name type="scientific">Dallia pectoralis</name>
    <name type="common">Alaska blackfish</name>
    <dbReference type="NCBI Taxonomy" id="75939"/>
    <lineage>
        <taxon>Eukaryota</taxon>
        <taxon>Metazoa</taxon>
        <taxon>Chordata</taxon>
        <taxon>Craniata</taxon>
        <taxon>Vertebrata</taxon>
        <taxon>Euteleostomi</taxon>
        <taxon>Actinopterygii</taxon>
        <taxon>Neopterygii</taxon>
        <taxon>Teleostei</taxon>
        <taxon>Protacanthopterygii</taxon>
        <taxon>Esociformes</taxon>
        <taxon>Umbridae</taxon>
        <taxon>Dallia</taxon>
    </lineage>
</organism>
<dbReference type="Proteomes" id="UP001157502">
    <property type="component" value="Chromosome 29"/>
</dbReference>
<proteinExistence type="predicted"/>
<gene>
    <name evidence="1" type="ORF">DPEC_G00307140</name>
</gene>
<dbReference type="EMBL" id="CM055756">
    <property type="protein sequence ID" value="KAJ7989689.1"/>
    <property type="molecule type" value="Genomic_DNA"/>
</dbReference>
<comment type="caution">
    <text evidence="1">The sequence shown here is derived from an EMBL/GenBank/DDBJ whole genome shotgun (WGS) entry which is preliminary data.</text>
</comment>
<evidence type="ECO:0000313" key="2">
    <source>
        <dbReference type="Proteomes" id="UP001157502"/>
    </source>
</evidence>
<sequence>MLRGGCLAVTTSRSNGKNTDRTGTQRVLRAHTAHSLTRTSEGLINGHPVTPAEVSGESLKTLCCSVSRGDTQNSQVLMELSLEETELCEEEAREKMKDGEKWGGGVGKDMEGN</sequence>
<evidence type="ECO:0000313" key="1">
    <source>
        <dbReference type="EMBL" id="KAJ7989689.1"/>
    </source>
</evidence>
<reference evidence="1" key="1">
    <citation type="submission" date="2021-05" db="EMBL/GenBank/DDBJ databases">
        <authorList>
            <person name="Pan Q."/>
            <person name="Jouanno E."/>
            <person name="Zahm M."/>
            <person name="Klopp C."/>
            <person name="Cabau C."/>
            <person name="Louis A."/>
            <person name="Berthelot C."/>
            <person name="Parey E."/>
            <person name="Roest Crollius H."/>
            <person name="Montfort J."/>
            <person name="Robinson-Rechavi M."/>
            <person name="Bouchez O."/>
            <person name="Lampietro C."/>
            <person name="Lopez Roques C."/>
            <person name="Donnadieu C."/>
            <person name="Postlethwait J."/>
            <person name="Bobe J."/>
            <person name="Dillon D."/>
            <person name="Chandos A."/>
            <person name="von Hippel F."/>
            <person name="Guiguen Y."/>
        </authorList>
    </citation>
    <scope>NUCLEOTIDE SEQUENCE</scope>
    <source>
        <strain evidence="1">YG-Jan2019</strain>
    </source>
</reference>
<name>A0ACC2FE99_DALPE</name>
<keyword evidence="2" id="KW-1185">Reference proteome</keyword>
<accession>A0ACC2FE99</accession>
<protein>
    <submittedName>
        <fullName evidence="1">Uncharacterized protein</fullName>
    </submittedName>
</protein>